<dbReference type="Gene3D" id="3.40.30.60">
    <property type="entry name" value="FHIPEP family, domain 1"/>
    <property type="match status" value="1"/>
</dbReference>
<dbReference type="InterPro" id="IPR006301">
    <property type="entry name" value="FlhA"/>
</dbReference>
<sequence>MNALARVAGKHSDIALVLLVLGVLVVLFAPIPSGLLDFLILSNFSFAFLVLLLTFYMARPVEFSTFPSLLLIATLFRLSLNVAATRLILSDGDAGRVIGAIGAFVVGGNYVIGLIVFLILIVVQYVVVTSGAQRVSEVAARFTLDSMPGQQMSIDADLNMGFIDQAEAQRRRKNLEKEAGFYGAMDGASKFVKGDAIAGIIILLINIVGGLVIGVMQHGLPWGQALKTYTLLTIGDGIVTQVPALVIAVGTGIIVTRSSSDANLSREALRQISSFPKTLLLVAMALGGLLLLPGIPALPTLALTLCFLLAATMLYRATKNKATDAAAVQQGAANAVGGTPASAGDGAAVPASDDPYALLQVEPIEVHLGTHWVSVVNQPGSVFMERIATFRKQHAQELGLVLPRVRFKDSARLSADRYEIHLDGVLVGKGEARADRLLAIHPAGDVKSVPGEPTRDPTYGLPALWIEESQRDAAGQAKYTLVDAATVFMTHLTEMLRRESATLLTRAEVDRLLARVRQSQPGLVEELIPTVLSSSDVQKVLQNLLREKVSIRHVEAILETLADAGRTTRDANQLTEIVRQRLGHAICQGLLGEATSLQVLTLDPAIESQFLQSVQVATEAGGAQPFVLDPRLTEQLMKRLVQQAERMMKSNLLPVLLCAPELRRHVRALSERVMPHLRVLSMSEVPHTIELKSFSVVQL</sequence>
<feature type="transmembrane region" description="Helical" evidence="7">
    <location>
        <begin position="275"/>
        <end position="292"/>
    </location>
</feature>
<dbReference type="InterPro" id="IPR042193">
    <property type="entry name" value="FHIPEP_3"/>
</dbReference>
<keyword evidence="8" id="KW-0969">Cilium</keyword>
<name>A0A6I6HGQ3_VARPD</name>
<feature type="transmembrane region" description="Helical" evidence="7">
    <location>
        <begin position="12"/>
        <end position="32"/>
    </location>
</feature>
<evidence type="ECO:0000256" key="1">
    <source>
        <dbReference type="ARBA" id="ARBA00004651"/>
    </source>
</evidence>
<feature type="transmembrane region" description="Helical" evidence="7">
    <location>
        <begin position="38"/>
        <end position="57"/>
    </location>
</feature>
<gene>
    <name evidence="7 8" type="primary">flhA</name>
    <name evidence="8" type="ORF">GOQ09_11900</name>
</gene>
<dbReference type="Proteomes" id="UP000425817">
    <property type="component" value="Chromosome"/>
</dbReference>
<evidence type="ECO:0000256" key="2">
    <source>
        <dbReference type="ARBA" id="ARBA00008835"/>
    </source>
</evidence>
<dbReference type="GO" id="GO:0044780">
    <property type="term" value="P:bacterial-type flagellum assembly"/>
    <property type="evidence" value="ECO:0007669"/>
    <property type="project" value="InterPro"/>
</dbReference>
<dbReference type="Pfam" id="PF00771">
    <property type="entry name" value="FHIPEP"/>
    <property type="match status" value="1"/>
</dbReference>
<keyword evidence="7" id="KW-0813">Transport</keyword>
<dbReference type="InterPro" id="IPR042196">
    <property type="entry name" value="FHIPEP_4"/>
</dbReference>
<dbReference type="RefSeq" id="WP_157613602.1">
    <property type="nucleotide sequence ID" value="NZ_CP046622.1"/>
</dbReference>
<dbReference type="NCBIfam" id="TIGR01398">
    <property type="entry name" value="FlhA"/>
    <property type="match status" value="1"/>
</dbReference>
<feature type="transmembrane region" description="Helical" evidence="7">
    <location>
        <begin position="101"/>
        <end position="127"/>
    </location>
</feature>
<dbReference type="GO" id="GO:0009306">
    <property type="term" value="P:protein secretion"/>
    <property type="evidence" value="ECO:0007669"/>
    <property type="project" value="InterPro"/>
</dbReference>
<keyword evidence="4 7" id="KW-0812">Transmembrane</keyword>
<dbReference type="PRINTS" id="PR00949">
    <property type="entry name" value="TYPE3IMAPROT"/>
</dbReference>
<comment type="function">
    <text evidence="7">Required for formation of the rod structure of the flagellar apparatus. Together with FliI and FliH, may constitute the export apparatus of flagellin.</text>
</comment>
<comment type="similarity">
    <text evidence="2 7">Belongs to the FHIPEP (flagella/HR/invasion proteins export pore) family.</text>
</comment>
<proteinExistence type="inferred from homology"/>
<keyword evidence="6 7" id="KW-0472">Membrane</keyword>
<feature type="transmembrane region" description="Helical" evidence="7">
    <location>
        <begin position="196"/>
        <end position="217"/>
    </location>
</feature>
<keyword evidence="8" id="KW-0282">Flagellum</keyword>
<evidence type="ECO:0000313" key="9">
    <source>
        <dbReference type="Proteomes" id="UP000425817"/>
    </source>
</evidence>
<protein>
    <recommendedName>
        <fullName evidence="7">Flagellar biosynthesis protein FlhA</fullName>
    </recommendedName>
</protein>
<evidence type="ECO:0000256" key="7">
    <source>
        <dbReference type="RuleBase" id="RU364093"/>
    </source>
</evidence>
<keyword evidence="3 7" id="KW-1003">Cell membrane</keyword>
<evidence type="ECO:0000256" key="6">
    <source>
        <dbReference type="ARBA" id="ARBA00023136"/>
    </source>
</evidence>
<evidence type="ECO:0000256" key="4">
    <source>
        <dbReference type="ARBA" id="ARBA00022692"/>
    </source>
</evidence>
<reference evidence="8 9" key="1">
    <citation type="submission" date="2019-12" db="EMBL/GenBank/DDBJ databases">
        <title>Hybrid Genome Assemblies of two High G+C Isolates from Undergraduate Microbiology Courses.</title>
        <authorList>
            <person name="Ne Ville C.J."/>
            <person name="Enright D."/>
            <person name="Hernandez I."/>
            <person name="Dodsworth J."/>
            <person name="Orwin P.M."/>
        </authorList>
    </citation>
    <scope>NUCLEOTIDE SEQUENCE [LARGE SCALE GENOMIC DNA]</scope>
    <source>
        <strain evidence="8 9">CSUSB</strain>
    </source>
</reference>
<evidence type="ECO:0000256" key="3">
    <source>
        <dbReference type="ARBA" id="ARBA00022475"/>
    </source>
</evidence>
<keyword evidence="7" id="KW-0653">Protein transport</keyword>
<feature type="transmembrane region" description="Helical" evidence="7">
    <location>
        <begin position="229"/>
        <end position="255"/>
    </location>
</feature>
<dbReference type="OrthoDB" id="9759185at2"/>
<accession>A0A6I6HGQ3</accession>
<keyword evidence="5 7" id="KW-1133">Transmembrane helix</keyword>
<dbReference type="InterPro" id="IPR001712">
    <property type="entry name" value="T3SS_FHIPEP"/>
</dbReference>
<dbReference type="Gene3D" id="1.10.8.540">
    <property type="entry name" value="FHIPEP family, domain 3"/>
    <property type="match status" value="1"/>
</dbReference>
<dbReference type="PANTHER" id="PTHR30161">
    <property type="entry name" value="FLAGELLAR EXPORT PROTEIN, MEMBRANE FLHA SUBUNIT-RELATED"/>
    <property type="match status" value="1"/>
</dbReference>
<keyword evidence="8" id="KW-0966">Cell projection</keyword>
<keyword evidence="7" id="KW-1006">Bacterial flagellum protein export</keyword>
<organism evidence="8 9">
    <name type="scientific">Variovorax paradoxus</name>
    <dbReference type="NCBI Taxonomy" id="34073"/>
    <lineage>
        <taxon>Bacteria</taxon>
        <taxon>Pseudomonadati</taxon>
        <taxon>Pseudomonadota</taxon>
        <taxon>Betaproteobacteria</taxon>
        <taxon>Burkholderiales</taxon>
        <taxon>Comamonadaceae</taxon>
        <taxon>Variovorax</taxon>
    </lineage>
</organism>
<comment type="subcellular location">
    <subcellularLocation>
        <location evidence="1 7">Cell membrane</location>
        <topology evidence="1 7">Multi-pass membrane protein</topology>
    </subcellularLocation>
</comment>
<dbReference type="AlphaFoldDB" id="A0A6I6HGQ3"/>
<dbReference type="PIRSF" id="PIRSF005419">
    <property type="entry name" value="FlhA"/>
    <property type="match status" value="1"/>
</dbReference>
<dbReference type="Gene3D" id="3.40.50.12790">
    <property type="entry name" value="FHIPEP family, domain 4"/>
    <property type="match status" value="1"/>
</dbReference>
<feature type="transmembrane region" description="Helical" evidence="7">
    <location>
        <begin position="69"/>
        <end position="89"/>
    </location>
</feature>
<evidence type="ECO:0000313" key="8">
    <source>
        <dbReference type="EMBL" id="QGW82238.1"/>
    </source>
</evidence>
<dbReference type="InterPro" id="IPR042194">
    <property type="entry name" value="FHIPEP_1"/>
</dbReference>
<dbReference type="EMBL" id="CP046622">
    <property type="protein sequence ID" value="QGW82238.1"/>
    <property type="molecule type" value="Genomic_DNA"/>
</dbReference>
<dbReference type="PANTHER" id="PTHR30161:SF1">
    <property type="entry name" value="FLAGELLAR BIOSYNTHESIS PROTEIN FLHA-RELATED"/>
    <property type="match status" value="1"/>
</dbReference>
<evidence type="ECO:0000256" key="5">
    <source>
        <dbReference type="ARBA" id="ARBA00022989"/>
    </source>
</evidence>
<dbReference type="GO" id="GO:0005886">
    <property type="term" value="C:plasma membrane"/>
    <property type="evidence" value="ECO:0007669"/>
    <property type="project" value="UniProtKB-SubCell"/>
</dbReference>
<keyword evidence="7" id="KW-1005">Bacterial flagellum biogenesis</keyword>